<dbReference type="PROSITE" id="PS00092">
    <property type="entry name" value="N6_MTASE"/>
    <property type="match status" value="1"/>
</dbReference>
<dbReference type="InterPro" id="IPR051537">
    <property type="entry name" value="DNA_Adenine_Mtase"/>
</dbReference>
<evidence type="ECO:0000256" key="1">
    <source>
        <dbReference type="ARBA" id="ARBA00011900"/>
    </source>
</evidence>
<keyword evidence="2" id="KW-0489">Methyltransferase</keyword>
<dbReference type="InterPro" id="IPR022749">
    <property type="entry name" value="D12N6_MeTrfase_N"/>
</dbReference>
<gene>
    <name evidence="9" type="ORF">L1785_18770</name>
</gene>
<dbReference type="Proteomes" id="UP001165405">
    <property type="component" value="Unassembled WGS sequence"/>
</dbReference>
<dbReference type="InterPro" id="IPR002052">
    <property type="entry name" value="DNA_methylase_N6_adenine_CS"/>
</dbReference>
<comment type="caution">
    <text evidence="9">The sequence shown here is derived from an EMBL/GenBank/DDBJ whole genome shotgun (WGS) entry which is preliminary data.</text>
</comment>
<reference evidence="9" key="1">
    <citation type="submission" date="2022-01" db="EMBL/GenBank/DDBJ databases">
        <title>Antribacter sp. nov., isolated from Guizhou of China.</title>
        <authorList>
            <person name="Chengliang C."/>
            <person name="Ya Z."/>
        </authorList>
    </citation>
    <scope>NUCLEOTIDE SEQUENCE</scope>
    <source>
        <strain evidence="9">KLBMP 9083</strain>
    </source>
</reference>
<organism evidence="9 10">
    <name type="scientific">Antribacter soli</name>
    <dbReference type="NCBI Taxonomy" id="2910976"/>
    <lineage>
        <taxon>Bacteria</taxon>
        <taxon>Bacillati</taxon>
        <taxon>Actinomycetota</taxon>
        <taxon>Actinomycetes</taxon>
        <taxon>Micrococcales</taxon>
        <taxon>Promicromonosporaceae</taxon>
        <taxon>Antribacter</taxon>
    </lineage>
</organism>
<evidence type="ECO:0000313" key="9">
    <source>
        <dbReference type="EMBL" id="MCF4123023.1"/>
    </source>
</evidence>
<evidence type="ECO:0000256" key="4">
    <source>
        <dbReference type="ARBA" id="ARBA00022691"/>
    </source>
</evidence>
<dbReference type="RefSeq" id="WP_236090828.1">
    <property type="nucleotide sequence ID" value="NZ_JAKGSG010000053.1"/>
</dbReference>
<dbReference type="EMBL" id="JAKGSG010000053">
    <property type="protein sequence ID" value="MCF4123023.1"/>
    <property type="molecule type" value="Genomic_DNA"/>
</dbReference>
<name>A0AA41QH50_9MICO</name>
<dbReference type="GO" id="GO:0008170">
    <property type="term" value="F:N-methyltransferase activity"/>
    <property type="evidence" value="ECO:0007669"/>
    <property type="project" value="InterPro"/>
</dbReference>
<dbReference type="PANTHER" id="PTHR42933">
    <property type="entry name" value="SLR6095 PROTEIN"/>
    <property type="match status" value="1"/>
</dbReference>
<evidence type="ECO:0000256" key="6">
    <source>
        <dbReference type="ARBA" id="ARBA00047942"/>
    </source>
</evidence>
<keyword evidence="3" id="KW-0808">Transferase</keyword>
<dbReference type="PRINTS" id="PR00507">
    <property type="entry name" value="N12N6MTFRASE"/>
</dbReference>
<dbReference type="GO" id="GO:0009307">
    <property type="term" value="P:DNA restriction-modification system"/>
    <property type="evidence" value="ECO:0007669"/>
    <property type="project" value="UniProtKB-KW"/>
</dbReference>
<dbReference type="InterPro" id="IPR029063">
    <property type="entry name" value="SAM-dependent_MTases_sf"/>
</dbReference>
<dbReference type="SUPFAM" id="SSF53335">
    <property type="entry name" value="S-adenosyl-L-methionine-dependent methyltransferases"/>
    <property type="match status" value="1"/>
</dbReference>
<dbReference type="CDD" id="cd02440">
    <property type="entry name" value="AdoMet_MTases"/>
    <property type="match status" value="1"/>
</dbReference>
<comment type="catalytic activity">
    <reaction evidence="6">
        <text>a 2'-deoxyadenosine in DNA + S-adenosyl-L-methionine = an N(6)-methyl-2'-deoxyadenosine in DNA + S-adenosyl-L-homocysteine + H(+)</text>
        <dbReference type="Rhea" id="RHEA:15197"/>
        <dbReference type="Rhea" id="RHEA-COMP:12418"/>
        <dbReference type="Rhea" id="RHEA-COMP:12419"/>
        <dbReference type="ChEBI" id="CHEBI:15378"/>
        <dbReference type="ChEBI" id="CHEBI:57856"/>
        <dbReference type="ChEBI" id="CHEBI:59789"/>
        <dbReference type="ChEBI" id="CHEBI:90615"/>
        <dbReference type="ChEBI" id="CHEBI:90616"/>
        <dbReference type="EC" id="2.1.1.72"/>
    </reaction>
</comment>
<dbReference type="EC" id="2.1.1.72" evidence="1"/>
<evidence type="ECO:0000313" key="10">
    <source>
        <dbReference type="Proteomes" id="UP001165405"/>
    </source>
</evidence>
<evidence type="ECO:0000259" key="7">
    <source>
        <dbReference type="Pfam" id="PF02384"/>
    </source>
</evidence>
<dbReference type="Pfam" id="PF02384">
    <property type="entry name" value="N6_Mtase"/>
    <property type="match status" value="1"/>
</dbReference>
<evidence type="ECO:0000256" key="3">
    <source>
        <dbReference type="ARBA" id="ARBA00022679"/>
    </source>
</evidence>
<feature type="domain" description="DNA methylase adenine-specific" evidence="7">
    <location>
        <begin position="165"/>
        <end position="466"/>
    </location>
</feature>
<dbReference type="InterPro" id="IPR003356">
    <property type="entry name" value="DNA_methylase_A-5"/>
</dbReference>
<proteinExistence type="predicted"/>
<accession>A0AA41QH50</accession>
<feature type="domain" description="N6 adenine-specific DNA methyltransferase N-terminal" evidence="8">
    <location>
        <begin position="16"/>
        <end position="151"/>
    </location>
</feature>
<dbReference type="GO" id="GO:0009007">
    <property type="term" value="F:site-specific DNA-methyltransferase (adenine-specific) activity"/>
    <property type="evidence" value="ECO:0007669"/>
    <property type="project" value="UniProtKB-EC"/>
</dbReference>
<keyword evidence="5" id="KW-0680">Restriction system</keyword>
<dbReference type="AlphaFoldDB" id="A0AA41QH50"/>
<evidence type="ECO:0000259" key="8">
    <source>
        <dbReference type="Pfam" id="PF12161"/>
    </source>
</evidence>
<keyword evidence="10" id="KW-1185">Reference proteome</keyword>
<keyword evidence="4" id="KW-0949">S-adenosyl-L-methionine</keyword>
<dbReference type="GO" id="GO:0032259">
    <property type="term" value="P:methylation"/>
    <property type="evidence" value="ECO:0007669"/>
    <property type="project" value="UniProtKB-KW"/>
</dbReference>
<evidence type="ECO:0000256" key="2">
    <source>
        <dbReference type="ARBA" id="ARBA00022603"/>
    </source>
</evidence>
<sequence>MTTATPAQAQRAATTANVVWDTADKFLRNVVEETEYGDYILPFTVLRRIECLLADTKDELIEVVEALVENDTPTRFIDAEVKRRFGLSFYNTSPLSLAAIASTDDNVAESVLDYVGKFSHNIADIWTSFEFPRLVKKLAEANRLHAVIRHFSKLDLSAQSMPNTAMGDLFEDVMYRAFDKKGKAAGGFYTPRDAIHLMVDLLFASDEDSLAGRSTTRSIYDPTAGSGGMLLVAKEHLATLNPDIEVNLFGQEMMDNAYALGKADLLIQGGLPDAIRKGDTLIKDEYEDRKFDYVLSNPPFGTDWEVQQGFVVEQAKVAGSRFSHGLPSKTDGQMLFLAHCASKLAPAGKAGHGGRAAVVSNASPLFNSDKGPNSIRQWLFDEDLIDAIIQLPNDMFYGTGIATYVWLLDTNKEPERQGKMQLIDASAQWDSMRKPMGFKRREMTEKKRQAVHEAYKAFEDADPAISRVMVKEDFMFRDVPVYKQVRLATRFSEEALEQVAEHMDFVEGHAEIMEKLNGAPWNNLPEAFKDMCKAQGLRAPLGLVDAVSAAMGVHDDAAPPAVDRKGKPVLLDGWKIIERVPMSDDLDEHMQREVLPFAEGATWDEAKAKEGNEIPFTRIFYVSEEPRALEEIDADVARLMRELGVMFQAVHKDA</sequence>
<protein>
    <recommendedName>
        <fullName evidence="1">site-specific DNA-methyltransferase (adenine-specific)</fullName>
        <ecNumber evidence="1">2.1.1.72</ecNumber>
    </recommendedName>
</protein>
<dbReference type="GO" id="GO:0003677">
    <property type="term" value="F:DNA binding"/>
    <property type="evidence" value="ECO:0007669"/>
    <property type="project" value="InterPro"/>
</dbReference>
<dbReference type="Pfam" id="PF12161">
    <property type="entry name" value="HsdM_N"/>
    <property type="match status" value="1"/>
</dbReference>
<dbReference type="PANTHER" id="PTHR42933:SF3">
    <property type="entry name" value="TYPE I RESTRICTION ENZYME MJAVIII METHYLASE SUBUNIT"/>
    <property type="match status" value="1"/>
</dbReference>
<evidence type="ECO:0000256" key="5">
    <source>
        <dbReference type="ARBA" id="ARBA00022747"/>
    </source>
</evidence>
<dbReference type="Gene3D" id="3.40.50.150">
    <property type="entry name" value="Vaccinia Virus protein VP39"/>
    <property type="match status" value="1"/>
</dbReference>